<keyword evidence="3" id="KW-0521">NADP</keyword>
<dbReference type="PRINTS" id="PR00411">
    <property type="entry name" value="PNDRDTASEI"/>
</dbReference>
<evidence type="ECO:0000313" key="6">
    <source>
        <dbReference type="Proteomes" id="UP001358417"/>
    </source>
</evidence>
<dbReference type="RefSeq" id="XP_064701716.1">
    <property type="nucleotide sequence ID" value="XM_064852119.1"/>
</dbReference>
<dbReference type="PANTHER" id="PTHR43098:SF5">
    <property type="entry name" value="DUAL-FUNCTIONAL MONOOXYGENASE_METHYLTRANSFERASE PSOF"/>
    <property type="match status" value="1"/>
</dbReference>
<evidence type="ECO:0000256" key="3">
    <source>
        <dbReference type="ARBA" id="ARBA00022857"/>
    </source>
</evidence>
<dbReference type="Proteomes" id="UP001358417">
    <property type="component" value="Unassembled WGS sequence"/>
</dbReference>
<evidence type="ECO:0000256" key="2">
    <source>
        <dbReference type="ARBA" id="ARBA00022827"/>
    </source>
</evidence>
<dbReference type="GeneID" id="89976737"/>
<dbReference type="Pfam" id="PF00743">
    <property type="entry name" value="FMO-like"/>
    <property type="match status" value="1"/>
</dbReference>
<dbReference type="GO" id="GO:0004499">
    <property type="term" value="F:N,N-dimethylaniline monooxygenase activity"/>
    <property type="evidence" value="ECO:0007669"/>
    <property type="project" value="InterPro"/>
</dbReference>
<organism evidence="5 6">
    <name type="scientific">Exophiala bonariae</name>
    <dbReference type="NCBI Taxonomy" id="1690606"/>
    <lineage>
        <taxon>Eukaryota</taxon>
        <taxon>Fungi</taxon>
        <taxon>Dikarya</taxon>
        <taxon>Ascomycota</taxon>
        <taxon>Pezizomycotina</taxon>
        <taxon>Eurotiomycetes</taxon>
        <taxon>Chaetothyriomycetidae</taxon>
        <taxon>Chaetothyriales</taxon>
        <taxon>Herpotrichiellaceae</taxon>
        <taxon>Exophiala</taxon>
    </lineage>
</organism>
<dbReference type="AlphaFoldDB" id="A0AAV9MZF1"/>
<dbReference type="GO" id="GO:0050660">
    <property type="term" value="F:flavin adenine dinucleotide binding"/>
    <property type="evidence" value="ECO:0007669"/>
    <property type="project" value="InterPro"/>
</dbReference>
<dbReference type="SUPFAM" id="SSF51905">
    <property type="entry name" value="FAD/NAD(P)-binding domain"/>
    <property type="match status" value="2"/>
</dbReference>
<dbReference type="PANTHER" id="PTHR43098">
    <property type="entry name" value="L-ORNITHINE N(5)-MONOOXYGENASE-RELATED"/>
    <property type="match status" value="1"/>
</dbReference>
<dbReference type="InterPro" id="IPR020946">
    <property type="entry name" value="Flavin_mOase-like"/>
</dbReference>
<name>A0AAV9MZF1_9EURO</name>
<evidence type="ECO:0008006" key="7">
    <source>
        <dbReference type="Google" id="ProtNLM"/>
    </source>
</evidence>
<evidence type="ECO:0000313" key="5">
    <source>
        <dbReference type="EMBL" id="KAK5046117.1"/>
    </source>
</evidence>
<accession>A0AAV9MZF1</accession>
<keyword evidence="4" id="KW-0560">Oxidoreductase</keyword>
<dbReference type="InterPro" id="IPR036188">
    <property type="entry name" value="FAD/NAD-bd_sf"/>
</dbReference>
<dbReference type="Gene3D" id="3.50.50.60">
    <property type="entry name" value="FAD/NAD(P)-binding domain"/>
    <property type="match status" value="2"/>
</dbReference>
<dbReference type="InterPro" id="IPR050775">
    <property type="entry name" value="FAD-binding_Monooxygenases"/>
</dbReference>
<dbReference type="EMBL" id="JAVRRD010000032">
    <property type="protein sequence ID" value="KAK5046117.1"/>
    <property type="molecule type" value="Genomic_DNA"/>
</dbReference>
<reference evidence="5 6" key="1">
    <citation type="submission" date="2023-08" db="EMBL/GenBank/DDBJ databases">
        <title>Black Yeasts Isolated from many extreme environments.</title>
        <authorList>
            <person name="Coleine C."/>
            <person name="Stajich J.E."/>
            <person name="Selbmann L."/>
        </authorList>
    </citation>
    <scope>NUCLEOTIDE SEQUENCE [LARGE SCALE GENOMIC DNA]</scope>
    <source>
        <strain evidence="5 6">CCFEE 5792</strain>
    </source>
</reference>
<evidence type="ECO:0000256" key="4">
    <source>
        <dbReference type="ARBA" id="ARBA00023002"/>
    </source>
</evidence>
<evidence type="ECO:0000256" key="1">
    <source>
        <dbReference type="ARBA" id="ARBA00022630"/>
    </source>
</evidence>
<proteinExistence type="predicted"/>
<sequence length="552" mass="62935">MVSSQSSASDTNGNTPASEVESFDYDVILIGAGISGLCQLYHLRKLGFTTKVFEDAADVGGTWFWNRYPGCRFDSESETYSFSFSQEVLDEWRWTEHFSSQPETLKYCQYVAKKFDLCKDTQFNTRVTGAYWQEESRTWRIVTDNGDEVTCRFFITAVGPLSAPTMPRNLDASIFEGQSCHTSRWPHEPVSFEGKRVAVIGTGATGIQVIQEVAKTAKQLTVFQRTPNWSCPLNNSPITDKEMADIRKDYRDIIKRCNSTVGSFVHQPDPRSVFDVSQEEREAFWEKLYSEPGFGIWMGNFRDILIDAKANKLMSDWVAKKIRQRVKDPFLAEKLIPKNHGFGTKRLPLETHYFEAYNQPNVELVDLHETPIECITESGIKTSDREMDFDIIVYATGFDGLTGAHDRINIRGVNDERLKDRWTPSPNTYMGLMVNNFPNMLMILGPHSAVGNITRIVEYSVDWINKLLVHARSHHLTRLDPKKEAVEEWTKHVIDAAKHGLAFQVDSWMTGVNHNVEGKSKRIVARYAGTNPMFRERADKAAEDGYKDISQL</sequence>
<protein>
    <recommendedName>
        <fullName evidence="7">Cyclohexanone monooxygenase</fullName>
    </recommendedName>
</protein>
<comment type="caution">
    <text evidence="5">The sequence shown here is derived from an EMBL/GenBank/DDBJ whole genome shotgun (WGS) entry which is preliminary data.</text>
</comment>
<keyword evidence="6" id="KW-1185">Reference proteome</keyword>
<keyword evidence="1" id="KW-0285">Flavoprotein</keyword>
<dbReference type="GO" id="GO:0050661">
    <property type="term" value="F:NADP binding"/>
    <property type="evidence" value="ECO:0007669"/>
    <property type="project" value="InterPro"/>
</dbReference>
<gene>
    <name evidence="5" type="ORF">LTR84_008574</name>
</gene>
<keyword evidence="2" id="KW-0274">FAD</keyword>